<dbReference type="AlphaFoldDB" id="A0AAN6ZVX0"/>
<reference evidence="3" key="1">
    <citation type="journal article" date="2023" name="Mol. Phylogenet. Evol.">
        <title>Genome-scale phylogeny and comparative genomics of the fungal order Sordariales.</title>
        <authorList>
            <person name="Hensen N."/>
            <person name="Bonometti L."/>
            <person name="Westerberg I."/>
            <person name="Brannstrom I.O."/>
            <person name="Guillou S."/>
            <person name="Cros-Aarteil S."/>
            <person name="Calhoun S."/>
            <person name="Haridas S."/>
            <person name="Kuo A."/>
            <person name="Mondo S."/>
            <person name="Pangilinan J."/>
            <person name="Riley R."/>
            <person name="LaButti K."/>
            <person name="Andreopoulos B."/>
            <person name="Lipzen A."/>
            <person name="Chen C."/>
            <person name="Yan M."/>
            <person name="Daum C."/>
            <person name="Ng V."/>
            <person name="Clum A."/>
            <person name="Steindorff A."/>
            <person name="Ohm R.A."/>
            <person name="Martin F."/>
            <person name="Silar P."/>
            <person name="Natvig D.O."/>
            <person name="Lalanne C."/>
            <person name="Gautier V."/>
            <person name="Ament-Velasquez S.L."/>
            <person name="Kruys A."/>
            <person name="Hutchinson M.I."/>
            <person name="Powell A.J."/>
            <person name="Barry K."/>
            <person name="Miller A.N."/>
            <person name="Grigoriev I.V."/>
            <person name="Debuchy R."/>
            <person name="Gladieux P."/>
            <person name="Hiltunen Thoren M."/>
            <person name="Johannesson H."/>
        </authorList>
    </citation>
    <scope>NUCLEOTIDE SEQUENCE</scope>
    <source>
        <strain evidence="3">CBS 538.74</strain>
    </source>
</reference>
<organism evidence="3 4">
    <name type="scientific">Chaetomidium leptoderma</name>
    <dbReference type="NCBI Taxonomy" id="669021"/>
    <lineage>
        <taxon>Eukaryota</taxon>
        <taxon>Fungi</taxon>
        <taxon>Dikarya</taxon>
        <taxon>Ascomycota</taxon>
        <taxon>Pezizomycotina</taxon>
        <taxon>Sordariomycetes</taxon>
        <taxon>Sordariomycetidae</taxon>
        <taxon>Sordariales</taxon>
        <taxon>Chaetomiaceae</taxon>
        <taxon>Chaetomidium</taxon>
    </lineage>
</organism>
<name>A0AAN6ZVX0_9PEZI</name>
<accession>A0AAN6ZVX0</accession>
<evidence type="ECO:0000313" key="4">
    <source>
        <dbReference type="Proteomes" id="UP001302745"/>
    </source>
</evidence>
<dbReference type="SUPFAM" id="SSF56112">
    <property type="entry name" value="Protein kinase-like (PK-like)"/>
    <property type="match status" value="1"/>
</dbReference>
<evidence type="ECO:0000313" key="3">
    <source>
        <dbReference type="EMBL" id="KAK4152079.1"/>
    </source>
</evidence>
<dbReference type="Proteomes" id="UP001302745">
    <property type="component" value="Unassembled WGS sequence"/>
</dbReference>
<keyword evidence="3" id="KW-0808">Transferase</keyword>
<evidence type="ECO:0000256" key="1">
    <source>
        <dbReference type="SAM" id="MobiDB-lite"/>
    </source>
</evidence>
<feature type="domain" description="Aminoglycoside phosphotransferase" evidence="2">
    <location>
        <begin position="83"/>
        <end position="298"/>
    </location>
</feature>
<evidence type="ECO:0000259" key="2">
    <source>
        <dbReference type="Pfam" id="PF01636"/>
    </source>
</evidence>
<protein>
    <submittedName>
        <fullName evidence="3">Protein kinase</fullName>
    </submittedName>
</protein>
<comment type="caution">
    <text evidence="3">The sequence shown here is derived from an EMBL/GenBank/DDBJ whole genome shotgun (WGS) entry which is preliminary data.</text>
</comment>
<dbReference type="InterPro" id="IPR051678">
    <property type="entry name" value="AGP_Transferase"/>
</dbReference>
<dbReference type="Gene3D" id="3.30.200.20">
    <property type="entry name" value="Phosphorylase Kinase, domain 1"/>
    <property type="match status" value="1"/>
</dbReference>
<reference evidence="3" key="2">
    <citation type="submission" date="2023-05" db="EMBL/GenBank/DDBJ databases">
        <authorList>
            <consortium name="Lawrence Berkeley National Laboratory"/>
            <person name="Steindorff A."/>
            <person name="Hensen N."/>
            <person name="Bonometti L."/>
            <person name="Westerberg I."/>
            <person name="Brannstrom I.O."/>
            <person name="Guillou S."/>
            <person name="Cros-Aarteil S."/>
            <person name="Calhoun S."/>
            <person name="Haridas S."/>
            <person name="Kuo A."/>
            <person name="Mondo S."/>
            <person name="Pangilinan J."/>
            <person name="Riley R."/>
            <person name="Labutti K."/>
            <person name="Andreopoulos B."/>
            <person name="Lipzen A."/>
            <person name="Chen C."/>
            <person name="Yanf M."/>
            <person name="Daum C."/>
            <person name="Ng V."/>
            <person name="Clum A."/>
            <person name="Ohm R."/>
            <person name="Martin F."/>
            <person name="Silar P."/>
            <person name="Natvig D."/>
            <person name="Lalanne C."/>
            <person name="Gautier V."/>
            <person name="Ament-Velasquez S.L."/>
            <person name="Kruys A."/>
            <person name="Hutchinson M.I."/>
            <person name="Powell A.J."/>
            <person name="Barry K."/>
            <person name="Miller A.N."/>
            <person name="Grigoriev I.V."/>
            <person name="Debuchy R."/>
            <person name="Gladieux P."/>
            <person name="Thoren M.H."/>
            <person name="Johannesson H."/>
        </authorList>
    </citation>
    <scope>NUCLEOTIDE SEQUENCE</scope>
    <source>
        <strain evidence="3">CBS 538.74</strain>
    </source>
</reference>
<dbReference type="PANTHER" id="PTHR21310:SF15">
    <property type="entry name" value="AMINOGLYCOSIDE PHOSPHOTRANSFERASE DOMAIN-CONTAINING PROTEIN"/>
    <property type="match status" value="1"/>
</dbReference>
<dbReference type="EMBL" id="MU856988">
    <property type="protein sequence ID" value="KAK4152079.1"/>
    <property type="molecule type" value="Genomic_DNA"/>
</dbReference>
<dbReference type="GO" id="GO:0016301">
    <property type="term" value="F:kinase activity"/>
    <property type="evidence" value="ECO:0007669"/>
    <property type="project" value="UniProtKB-KW"/>
</dbReference>
<feature type="compositionally biased region" description="Low complexity" evidence="1">
    <location>
        <begin position="11"/>
        <end position="23"/>
    </location>
</feature>
<dbReference type="InterPro" id="IPR002575">
    <property type="entry name" value="Aminoglycoside_PTrfase"/>
</dbReference>
<sequence>MMDSDRPENESLSSTLGSGSWLGADEYEPGSPLHTRATNFMKTVKWDVLAEIESKHRGGTPCRYEDKFSIGHFNLVRRLNFNDGVSWVVRLRLPDEDMFAEREALTGLKAMEIEIASMKFFGSKTSIPVPKVMGYSTAPDNAAGAPYILMEYIHGSVASELRKARSCALQMFANGQIQATVASFRFPQIGSLYHDSDTDDFYIGLEFQTGRGPWTSSTEYYDDLARHLLKSASADDERKQSQSFMLPSVLSHLMRIHGEEKSGPFRLINRDFGAHNILMNDNFEIVGVIDFDGVMAAPLEVVAQYPTLSFLEVEPPGVVHTLPAAIARVKRTAPRLQEYKELLGRCESETGEEEGARVADRLGSTAASVYRGMEAYAQHQDSVNERWMKRPREAGG</sequence>
<keyword evidence="4" id="KW-1185">Reference proteome</keyword>
<dbReference type="PANTHER" id="PTHR21310">
    <property type="entry name" value="AMINOGLYCOSIDE PHOSPHOTRANSFERASE-RELATED-RELATED"/>
    <property type="match status" value="1"/>
</dbReference>
<feature type="region of interest" description="Disordered" evidence="1">
    <location>
        <begin position="1"/>
        <end position="23"/>
    </location>
</feature>
<proteinExistence type="predicted"/>
<gene>
    <name evidence="3" type="ORF">C8A00DRAFT_44814</name>
</gene>
<dbReference type="Pfam" id="PF01636">
    <property type="entry name" value="APH"/>
    <property type="match status" value="1"/>
</dbReference>
<dbReference type="InterPro" id="IPR011009">
    <property type="entry name" value="Kinase-like_dom_sf"/>
</dbReference>
<keyword evidence="3" id="KW-0418">Kinase</keyword>